<dbReference type="InterPro" id="IPR037066">
    <property type="entry name" value="Plug_dom_sf"/>
</dbReference>
<dbReference type="EMBL" id="JAJJML010000001">
    <property type="protein sequence ID" value="MCC9033331.1"/>
    <property type="molecule type" value="Genomic_DNA"/>
</dbReference>
<accession>A0A9Q3UTR9</accession>
<proteinExistence type="predicted"/>
<dbReference type="EMBL" id="JACXXP010000004">
    <property type="protein sequence ID" value="MBD3904097.1"/>
    <property type="molecule type" value="Genomic_DNA"/>
</dbReference>
<gene>
    <name evidence="1" type="ORF">IEW27_05730</name>
    <name evidence="2" type="ORF">LNP80_03555</name>
</gene>
<reference evidence="1" key="3">
    <citation type="submission" date="2024-05" db="EMBL/GenBank/DDBJ databases">
        <title>Description of novel Chryseobacterium sp. strain C-2.</title>
        <authorList>
            <person name="Saticioglu I.B."/>
        </authorList>
    </citation>
    <scope>NUCLEOTIDE SEQUENCE</scope>
    <source>
        <strain evidence="1">C-2</strain>
    </source>
</reference>
<evidence type="ECO:0000313" key="3">
    <source>
        <dbReference type="Proteomes" id="UP000603715"/>
    </source>
</evidence>
<dbReference type="Gene3D" id="2.170.130.10">
    <property type="entry name" value="TonB-dependent receptor, plug domain"/>
    <property type="match status" value="1"/>
</dbReference>
<sequence>MKQILILSIFSFGFSFGQNSEHEIQSLPKDPVYFIDSVKVDKVEMQNFKPEDISAVSVYKDKATLAGLGEEAKNGAIYIETKKFTKDKYVNFFKSKSEDYAKIYSKENDDSKFIYILNGNAMINSSEHDLARLQGIKLKSLTVIDKNELQKKYNIFGKENGVIITTDTK</sequence>
<name>A0A9Q3UTR9_9FLAO</name>
<organism evidence="2 4">
    <name type="scientific">Chryseobacterium muglaense</name>
    <dbReference type="NCBI Taxonomy" id="2893752"/>
    <lineage>
        <taxon>Bacteria</taxon>
        <taxon>Pseudomonadati</taxon>
        <taxon>Bacteroidota</taxon>
        <taxon>Flavobacteriia</taxon>
        <taxon>Flavobacteriales</taxon>
        <taxon>Weeksellaceae</taxon>
        <taxon>Chryseobacterium group</taxon>
        <taxon>Chryseobacterium</taxon>
    </lineage>
</organism>
<dbReference type="Proteomes" id="UP000603715">
    <property type="component" value="Unassembled WGS sequence"/>
</dbReference>
<reference evidence="2" key="1">
    <citation type="submission" date="2021-11" db="EMBL/GenBank/DDBJ databases">
        <title>Description of novel Chryseobacterium species.</title>
        <authorList>
            <person name="Saticioglu I.B."/>
            <person name="Ay H."/>
            <person name="Altun S."/>
            <person name="Duman M."/>
        </authorList>
    </citation>
    <scope>NUCLEOTIDE SEQUENCE</scope>
    <source>
        <strain evidence="2">C-39</strain>
    </source>
</reference>
<dbReference type="Proteomes" id="UP001107960">
    <property type="component" value="Unassembled WGS sequence"/>
</dbReference>
<reference evidence="3" key="2">
    <citation type="submission" date="2023-07" db="EMBL/GenBank/DDBJ databases">
        <title>Description of novel Chryseobacterium sp. strain C-2.</title>
        <authorList>
            <person name="Saticioglu I.B."/>
        </authorList>
    </citation>
    <scope>NUCLEOTIDE SEQUENCE [LARGE SCALE GENOMIC DNA]</scope>
    <source>
        <strain evidence="3">C-2</strain>
    </source>
</reference>
<comment type="caution">
    <text evidence="2">The sequence shown here is derived from an EMBL/GenBank/DDBJ whole genome shotgun (WGS) entry which is preliminary data.</text>
</comment>
<dbReference type="AlphaFoldDB" id="A0A9Q3UTR9"/>
<evidence type="ECO:0000313" key="4">
    <source>
        <dbReference type="Proteomes" id="UP001107960"/>
    </source>
</evidence>
<evidence type="ECO:0000313" key="1">
    <source>
        <dbReference type="EMBL" id="MBD3904097.1"/>
    </source>
</evidence>
<evidence type="ECO:0000313" key="2">
    <source>
        <dbReference type="EMBL" id="MCC9033331.1"/>
    </source>
</evidence>
<dbReference type="RefSeq" id="WP_191178675.1">
    <property type="nucleotide sequence ID" value="NZ_JACXXP010000004.1"/>
</dbReference>
<keyword evidence="3" id="KW-1185">Reference proteome</keyword>
<protein>
    <submittedName>
        <fullName evidence="2">Uncharacterized protein</fullName>
    </submittedName>
</protein>